<dbReference type="GO" id="GO:0008236">
    <property type="term" value="F:serine-type peptidase activity"/>
    <property type="evidence" value="ECO:0007669"/>
    <property type="project" value="InterPro"/>
</dbReference>
<keyword evidence="4" id="KW-1185">Reference proteome</keyword>
<gene>
    <name evidence="3" type="ORF">FSB76_11300</name>
</gene>
<dbReference type="RefSeq" id="WP_147053676.1">
    <property type="nucleotide sequence ID" value="NZ_CP042437.1"/>
</dbReference>
<organism evidence="3 4">
    <name type="scientific">Mucilaginibacter ginsenosidivorax</name>
    <dbReference type="NCBI Taxonomy" id="862126"/>
    <lineage>
        <taxon>Bacteria</taxon>
        <taxon>Pseudomonadati</taxon>
        <taxon>Bacteroidota</taxon>
        <taxon>Sphingobacteriia</taxon>
        <taxon>Sphingobacteriales</taxon>
        <taxon>Sphingobacteriaceae</taxon>
        <taxon>Mucilaginibacter</taxon>
    </lineage>
</organism>
<evidence type="ECO:0000256" key="1">
    <source>
        <dbReference type="SAM" id="SignalP"/>
    </source>
</evidence>
<protein>
    <submittedName>
        <fullName evidence="3">Peptidase S41</fullName>
    </submittedName>
</protein>
<dbReference type="Gene3D" id="3.90.226.10">
    <property type="entry name" value="2-enoyl-CoA Hydratase, Chain A, domain 1"/>
    <property type="match status" value="1"/>
</dbReference>
<dbReference type="InterPro" id="IPR005151">
    <property type="entry name" value="Tail-specific_protease"/>
</dbReference>
<reference evidence="3 4" key="1">
    <citation type="journal article" date="2013" name="J. Microbiol.">
        <title>Mucilaginibacter ginsenosidivorax sp. nov., with ginsenoside converting activity isolated from sediment.</title>
        <authorList>
            <person name="Kim J.K."/>
            <person name="Choi T.E."/>
            <person name="Liu Q.M."/>
            <person name="Park H.Y."/>
            <person name="Yi T.H."/>
            <person name="Yoon M.H."/>
            <person name="Kim S.C."/>
            <person name="Im W.T."/>
        </authorList>
    </citation>
    <scope>NUCLEOTIDE SEQUENCE [LARGE SCALE GENOMIC DNA]</scope>
    <source>
        <strain evidence="3 4">KHI28</strain>
    </source>
</reference>
<feature type="chain" id="PRO_5022874483" evidence="1">
    <location>
        <begin position="31"/>
        <end position="500"/>
    </location>
</feature>
<dbReference type="AlphaFoldDB" id="A0A5B8VYS5"/>
<dbReference type="Pfam" id="PF03572">
    <property type="entry name" value="Peptidase_S41"/>
    <property type="match status" value="1"/>
</dbReference>
<dbReference type="InterPro" id="IPR029045">
    <property type="entry name" value="ClpP/crotonase-like_dom_sf"/>
</dbReference>
<proteinExistence type="predicted"/>
<feature type="domain" description="Tail specific protease" evidence="2">
    <location>
        <begin position="272"/>
        <end position="479"/>
    </location>
</feature>
<dbReference type="EMBL" id="CP042437">
    <property type="protein sequence ID" value="QEC76503.1"/>
    <property type="molecule type" value="Genomic_DNA"/>
</dbReference>
<dbReference type="OrthoDB" id="2327485at2"/>
<name>A0A5B8VYS5_9SPHI</name>
<evidence type="ECO:0000313" key="4">
    <source>
        <dbReference type="Proteomes" id="UP000321362"/>
    </source>
</evidence>
<feature type="signal peptide" evidence="1">
    <location>
        <begin position="1"/>
        <end position="30"/>
    </location>
</feature>
<keyword evidence="1" id="KW-0732">Signal</keyword>
<dbReference type="KEGG" id="mgk:FSB76_11300"/>
<dbReference type="GO" id="GO:0006508">
    <property type="term" value="P:proteolysis"/>
    <property type="evidence" value="ECO:0007669"/>
    <property type="project" value="InterPro"/>
</dbReference>
<evidence type="ECO:0000259" key="2">
    <source>
        <dbReference type="Pfam" id="PF03572"/>
    </source>
</evidence>
<dbReference type="SUPFAM" id="SSF52096">
    <property type="entry name" value="ClpP/crotonase"/>
    <property type="match status" value="1"/>
</dbReference>
<accession>A0A5B8VYS5</accession>
<sequence>MKKKPSFFCFTAAFLLVTGLMLCCPFASPAQDCNCATNFEWMVTTFEKNDAGFQYVVDKKGMDDYQKHNAAFREKVKNITKVVDCQAALYNWLRYFRPGHIGISVPNQPQSANNTKFNADSVRQLYKNTKVVNLTEAQFISVLAKKKNKNPIEGIWTDGRYVIGIIGDSKDAMKYTGFIIKADSIFWMPKQIKVDMILNANKKGFTASYYMQNHSTQPTQANLVAGTNNLLILYNTYWTRLHPENSPTKKESIVTSFSRSQVPFIEKLSDKTVYIRIPSFRADQKRIIDSSLLKYDAMIKSVPNLIIDIRNGTGGSDASYEKIIPYLYTSPIREVGVQLLATELNAAAHEKYAKQYDDTANRNYCLRVAKKMREHPGAFITMSDRIADNDTLKEVLPYPQKVAVICNQNNGSTDEQFLLAAKQSAKVKVFGRPTFGELDISNMNYIDFPDKKFQLGYCMSKSFRIPGFMIDGVGIQPDYFIDESISETDWIDYTQSVIEN</sequence>
<dbReference type="Proteomes" id="UP000321362">
    <property type="component" value="Chromosome"/>
</dbReference>
<evidence type="ECO:0000313" key="3">
    <source>
        <dbReference type="EMBL" id="QEC76503.1"/>
    </source>
</evidence>